<gene>
    <name evidence="1" type="ORF">CPAG_08043</name>
</gene>
<reference evidence="2" key="2">
    <citation type="journal article" date="2009" name="Genome Res.">
        <title>Comparative genomic analyses of the human fungal pathogens Coccidioides and their relatives.</title>
        <authorList>
            <person name="Sharpton T.J."/>
            <person name="Stajich J.E."/>
            <person name="Rounsley S.D."/>
            <person name="Gardner M.J."/>
            <person name="Wortman J.R."/>
            <person name="Jordar V.S."/>
            <person name="Maiti R."/>
            <person name="Kodira C.D."/>
            <person name="Neafsey D.E."/>
            <person name="Zeng Q."/>
            <person name="Hung C.-Y."/>
            <person name="McMahan C."/>
            <person name="Muszewska A."/>
            <person name="Grynberg M."/>
            <person name="Mandel M.A."/>
            <person name="Kellner E.M."/>
            <person name="Barker B.M."/>
            <person name="Galgiani J.N."/>
            <person name="Orbach M.J."/>
            <person name="Kirkland T.N."/>
            <person name="Cole G.T."/>
            <person name="Henn M.R."/>
            <person name="Birren B.W."/>
            <person name="Taylor J.W."/>
        </authorList>
    </citation>
    <scope>NUCLEOTIDE SEQUENCE [LARGE SCALE GENOMIC DNA]</scope>
    <source>
        <strain evidence="2">RMSCC 3488</strain>
    </source>
</reference>
<evidence type="ECO:0000313" key="1">
    <source>
        <dbReference type="EMBL" id="KMM71742.1"/>
    </source>
</evidence>
<sequence>MADSGLAAHRLLCDDGPTLSAGRRRDNLVVAQGPTSSHKAETCVYSSVTKLACVEMSLSCKPRAICFRKGAVTPGGRIAIIETNATGLLYDSSSLLCDVNQFLFTPPMFTTILCFCQPAIRIFLPKEKADQNMQKCWLHD</sequence>
<dbReference type="AlphaFoldDB" id="A0A0J6IIQ0"/>
<dbReference type="VEuPathDB" id="FungiDB:CPAG_08043"/>
<evidence type="ECO:0000313" key="2">
    <source>
        <dbReference type="Proteomes" id="UP000054567"/>
    </source>
</evidence>
<protein>
    <submittedName>
        <fullName evidence="1">Uncharacterized protein</fullName>
    </submittedName>
</protein>
<dbReference type="EMBL" id="DS268113">
    <property type="protein sequence ID" value="KMM71742.1"/>
    <property type="molecule type" value="Genomic_DNA"/>
</dbReference>
<reference evidence="1 2" key="1">
    <citation type="submission" date="2007-06" db="EMBL/GenBank/DDBJ databases">
        <title>The Genome Sequence of Coccidioides posadasii RMSCC_3488.</title>
        <authorList>
            <consortium name="Coccidioides Genome Resources Consortium"/>
            <consortium name="The Broad Institute Genome Sequencing Platform"/>
            <person name="Henn M.R."/>
            <person name="Sykes S."/>
            <person name="Young S."/>
            <person name="Jaffe D."/>
            <person name="Berlin A."/>
            <person name="Alvarez P."/>
            <person name="Butler J."/>
            <person name="Gnerre S."/>
            <person name="Grabherr M."/>
            <person name="Mauceli E."/>
            <person name="Brockman W."/>
            <person name="Kodira C."/>
            <person name="Alvarado L."/>
            <person name="Zeng Q."/>
            <person name="Crawford M."/>
            <person name="Antoine C."/>
            <person name="Devon K."/>
            <person name="Galgiani J."/>
            <person name="Orsborn K."/>
            <person name="Lewis M.L."/>
            <person name="Nusbaum C."/>
            <person name="Galagan J."/>
            <person name="Birren B."/>
        </authorList>
    </citation>
    <scope>NUCLEOTIDE SEQUENCE [LARGE SCALE GENOMIC DNA]</scope>
    <source>
        <strain evidence="1 2">RMSCC 3488</strain>
    </source>
</reference>
<name>A0A0J6IIQ0_COCPO</name>
<reference evidence="2" key="3">
    <citation type="journal article" date="2010" name="Genome Res.">
        <title>Population genomic sequencing of Coccidioides fungi reveals recent hybridization and transposon control.</title>
        <authorList>
            <person name="Neafsey D.E."/>
            <person name="Barker B.M."/>
            <person name="Sharpton T.J."/>
            <person name="Stajich J.E."/>
            <person name="Park D.J."/>
            <person name="Whiston E."/>
            <person name="Hung C.-Y."/>
            <person name="McMahan C."/>
            <person name="White J."/>
            <person name="Sykes S."/>
            <person name="Heiman D."/>
            <person name="Young S."/>
            <person name="Zeng Q."/>
            <person name="Abouelleil A."/>
            <person name="Aftuck L."/>
            <person name="Bessette D."/>
            <person name="Brown A."/>
            <person name="FitzGerald M."/>
            <person name="Lui A."/>
            <person name="Macdonald J.P."/>
            <person name="Priest M."/>
            <person name="Orbach M.J."/>
            <person name="Galgiani J.N."/>
            <person name="Kirkland T.N."/>
            <person name="Cole G.T."/>
            <person name="Birren B.W."/>
            <person name="Henn M.R."/>
            <person name="Taylor J.W."/>
            <person name="Rounsley S.D."/>
        </authorList>
    </citation>
    <scope>NUCLEOTIDE SEQUENCE [LARGE SCALE GENOMIC DNA]</scope>
    <source>
        <strain evidence="2">RMSCC 3488</strain>
    </source>
</reference>
<accession>A0A0J6IIQ0</accession>
<dbReference type="Proteomes" id="UP000054567">
    <property type="component" value="Unassembled WGS sequence"/>
</dbReference>
<organism evidence="1 2">
    <name type="scientific">Coccidioides posadasii RMSCC 3488</name>
    <dbReference type="NCBI Taxonomy" id="454284"/>
    <lineage>
        <taxon>Eukaryota</taxon>
        <taxon>Fungi</taxon>
        <taxon>Dikarya</taxon>
        <taxon>Ascomycota</taxon>
        <taxon>Pezizomycotina</taxon>
        <taxon>Eurotiomycetes</taxon>
        <taxon>Eurotiomycetidae</taxon>
        <taxon>Onygenales</taxon>
        <taxon>Onygenaceae</taxon>
        <taxon>Coccidioides</taxon>
    </lineage>
</organism>
<proteinExistence type="predicted"/>